<organism evidence="2 3">
    <name type="scientific">Streptosporangium pseudovulgare</name>
    <dbReference type="NCBI Taxonomy" id="35765"/>
    <lineage>
        <taxon>Bacteria</taxon>
        <taxon>Bacillati</taxon>
        <taxon>Actinomycetota</taxon>
        <taxon>Actinomycetes</taxon>
        <taxon>Streptosporangiales</taxon>
        <taxon>Streptosporangiaceae</taxon>
        <taxon>Streptosporangium</taxon>
    </lineage>
</organism>
<dbReference type="SUPFAM" id="SSF52540">
    <property type="entry name" value="P-loop containing nucleoside triphosphate hydrolases"/>
    <property type="match status" value="1"/>
</dbReference>
<sequence>MASIDLRRIKTRAQLTDQLAALFHAGGWSVHRLATAAGLSPATVFGLVNGRTGMPRAATLAAFVQACGQDPAGWVAARARILVDGQEMPAAGSVWSVPSRSAVFTGRERLLAELPQRLASGPVALHGMGGVGKTQLAIEYAHRHARDYDIVWWVGAERAALIGEQLAALAMALGDVPDGTSTPTALAALRSTLRRRSRWLLVFDNVAAAAEVAPWVPDGPGHVLITSRGRRWVEVASPVGVEIFAREESTTMLRAGVPGLTAEETGQLAEALGDLPLALAQAVGVVAETGMLPGEYLTALRDSCTRVMSAGVPPGYPSPLAAAVLVSLERLSGEDAEATRLVRLCGVLAPEPVPIALFGDGVAVWDARQRLGRAGRHGLLQAGETTVVMHRLVQAVVRESMAQEEYEEARAEAVDLLRAACPSDTADPSSWPRWAGLLPHVLTVDDPVMTPHAVTYLHARGADRVVLPLARQSYENCLADLGPGDRRTITAATRLGDVLRDLGQHTEAESLLELTLARAIASLGGDAPVTLAAANSLGAVIGRRGRYAQASRIYEDTLARRRRVLGNDHPETLISANNLATVLHRLGHYEAARTLREDTLKRRRRVLGGDHGSTLITADNLAGDLSALGEHERALILHQETYARRRRVLGEDHPNTLSSASAMGDTLRMLGRLDEARALHEDTVERQRSLLGADHPATLGSIHALGEDLRELGLLEEARALHETTLASRRELLGDQHPATLVTAESLSDDLRKLGRHAEARALLAEVVAARTAVLGADHPLTVTAEAKHAAL</sequence>
<feature type="domain" description="HTH cro/C1-type" evidence="1">
    <location>
        <begin position="27"/>
        <end position="74"/>
    </location>
</feature>
<dbReference type="PANTHER" id="PTHR46082:SF6">
    <property type="entry name" value="AAA+ ATPASE DOMAIN-CONTAINING PROTEIN-RELATED"/>
    <property type="match status" value="1"/>
</dbReference>
<dbReference type="PROSITE" id="PS50943">
    <property type="entry name" value="HTH_CROC1"/>
    <property type="match status" value="1"/>
</dbReference>
<dbReference type="Pfam" id="PF13374">
    <property type="entry name" value="TPR_10"/>
    <property type="match status" value="1"/>
</dbReference>
<dbReference type="PRINTS" id="PR00364">
    <property type="entry name" value="DISEASERSIST"/>
</dbReference>
<dbReference type="Pfam" id="PF00931">
    <property type="entry name" value="NB-ARC"/>
    <property type="match status" value="1"/>
</dbReference>
<keyword evidence="3" id="KW-1185">Reference proteome</keyword>
<dbReference type="SUPFAM" id="SSF47413">
    <property type="entry name" value="lambda repressor-like DNA-binding domains"/>
    <property type="match status" value="1"/>
</dbReference>
<gene>
    <name evidence="2" type="ORF">GCM10010140_21190</name>
</gene>
<protein>
    <recommendedName>
        <fullName evidence="1">HTH cro/C1-type domain-containing protein</fullName>
    </recommendedName>
</protein>
<dbReference type="EMBL" id="BMQJ01000004">
    <property type="protein sequence ID" value="GGP91241.1"/>
    <property type="molecule type" value="Genomic_DNA"/>
</dbReference>
<comment type="caution">
    <text evidence="2">The sequence shown here is derived from an EMBL/GenBank/DDBJ whole genome shotgun (WGS) entry which is preliminary data.</text>
</comment>
<dbReference type="Pfam" id="PF13560">
    <property type="entry name" value="HTH_31"/>
    <property type="match status" value="1"/>
</dbReference>
<dbReference type="Pfam" id="PF13424">
    <property type="entry name" value="TPR_12"/>
    <property type="match status" value="3"/>
</dbReference>
<evidence type="ECO:0000313" key="2">
    <source>
        <dbReference type="EMBL" id="GGP91241.1"/>
    </source>
</evidence>
<dbReference type="Gene3D" id="1.10.260.40">
    <property type="entry name" value="lambda repressor-like DNA-binding domains"/>
    <property type="match status" value="1"/>
</dbReference>
<dbReference type="PANTHER" id="PTHR46082">
    <property type="entry name" value="ATP/GTP-BINDING PROTEIN-RELATED"/>
    <property type="match status" value="1"/>
</dbReference>
<dbReference type="InterPro" id="IPR027417">
    <property type="entry name" value="P-loop_NTPase"/>
</dbReference>
<dbReference type="NCBIfam" id="NF040586">
    <property type="entry name" value="FxSxx_TPR"/>
    <property type="match status" value="1"/>
</dbReference>
<reference evidence="3" key="1">
    <citation type="journal article" date="2019" name="Int. J. Syst. Evol. Microbiol.">
        <title>The Global Catalogue of Microorganisms (GCM) 10K type strain sequencing project: providing services to taxonomists for standard genome sequencing and annotation.</title>
        <authorList>
            <consortium name="The Broad Institute Genomics Platform"/>
            <consortium name="The Broad Institute Genome Sequencing Center for Infectious Disease"/>
            <person name="Wu L."/>
            <person name="Ma J."/>
        </authorList>
    </citation>
    <scope>NUCLEOTIDE SEQUENCE [LARGE SCALE GENOMIC DNA]</scope>
    <source>
        <strain evidence="3">JCM 3115</strain>
    </source>
</reference>
<dbReference type="RefSeq" id="WP_189246289.1">
    <property type="nucleotide sequence ID" value="NZ_BMQJ01000004.1"/>
</dbReference>
<dbReference type="Gene3D" id="3.40.50.300">
    <property type="entry name" value="P-loop containing nucleotide triphosphate hydrolases"/>
    <property type="match status" value="1"/>
</dbReference>
<dbReference type="InterPro" id="IPR011990">
    <property type="entry name" value="TPR-like_helical_dom_sf"/>
</dbReference>
<dbReference type="InterPro" id="IPR001387">
    <property type="entry name" value="Cro/C1-type_HTH"/>
</dbReference>
<dbReference type="InterPro" id="IPR053137">
    <property type="entry name" value="NLR-like"/>
</dbReference>
<dbReference type="InterPro" id="IPR010982">
    <property type="entry name" value="Lambda_DNA-bd_dom_sf"/>
</dbReference>
<dbReference type="Proteomes" id="UP000611554">
    <property type="component" value="Unassembled WGS sequence"/>
</dbReference>
<dbReference type="SUPFAM" id="SSF48452">
    <property type="entry name" value="TPR-like"/>
    <property type="match status" value="2"/>
</dbReference>
<evidence type="ECO:0000313" key="3">
    <source>
        <dbReference type="Proteomes" id="UP000611554"/>
    </source>
</evidence>
<proteinExistence type="predicted"/>
<evidence type="ECO:0000259" key="1">
    <source>
        <dbReference type="PROSITE" id="PS50943"/>
    </source>
</evidence>
<accession>A0ABQ2QRM5</accession>
<dbReference type="Gene3D" id="1.25.40.10">
    <property type="entry name" value="Tetratricopeptide repeat domain"/>
    <property type="match status" value="2"/>
</dbReference>
<dbReference type="InterPro" id="IPR002182">
    <property type="entry name" value="NB-ARC"/>
</dbReference>
<name>A0ABQ2QRM5_9ACTN</name>